<accession>A0ABT7X859</accession>
<organism evidence="1 2">
    <name type="scientific">Bacteroides gallinaceum</name>
    <dbReference type="NCBI Taxonomy" id="1462571"/>
    <lineage>
        <taxon>Bacteria</taxon>
        <taxon>Pseudomonadati</taxon>
        <taxon>Bacteroidota</taxon>
        <taxon>Bacteroidia</taxon>
        <taxon>Bacteroidales</taxon>
        <taxon>Bacteroidaceae</taxon>
        <taxon>Bacteroides</taxon>
    </lineage>
</organism>
<gene>
    <name evidence="1" type="ORF">QVO10_11860</name>
</gene>
<evidence type="ECO:0000313" key="1">
    <source>
        <dbReference type="EMBL" id="MDN0050073.1"/>
    </source>
</evidence>
<keyword evidence="2" id="KW-1185">Reference proteome</keyword>
<protein>
    <submittedName>
        <fullName evidence="1">Uncharacterized protein</fullName>
    </submittedName>
</protein>
<reference evidence="1" key="1">
    <citation type="submission" date="2023-06" db="EMBL/GenBank/DDBJ databases">
        <authorList>
            <person name="Zeman M."/>
            <person name="Kubasova T."/>
            <person name="Jahodarova E."/>
            <person name="Nykrynova M."/>
            <person name="Rychlik I."/>
        </authorList>
    </citation>
    <scope>NUCLEOTIDE SEQUENCE</scope>
    <source>
        <strain evidence="1">84_SSukc20</strain>
    </source>
</reference>
<comment type="caution">
    <text evidence="1">The sequence shown here is derived from an EMBL/GenBank/DDBJ whole genome shotgun (WGS) entry which is preliminary data.</text>
</comment>
<proteinExistence type="predicted"/>
<sequence>MSIGIVNKSDTPWGFTEDIQQDNWHIQYTDLNEICQGGPLVGTLIVNGQKVFCDKRFGGPLLCCKNLAFVPMYIRKFCVSGFMLTVIELNSMRLRLIKGIYDLVYLDSIDEDEILFYQDIGRNKLHRRKIDSKWLNV</sequence>
<evidence type="ECO:0000313" key="2">
    <source>
        <dbReference type="Proteomes" id="UP001167871"/>
    </source>
</evidence>
<reference evidence="1" key="2">
    <citation type="submission" date="2024-05" db="EMBL/GenBank/DDBJ databases">
        <title>Identification and characterization of horizontal gene transfer across gut microbiota members of farm animals based on homology search.</title>
        <authorList>
            <person name="Schwarzerova J."/>
            <person name="Nykrynova M."/>
            <person name="Jureckova K."/>
            <person name="Cejkova D."/>
            <person name="Rychlik I."/>
        </authorList>
    </citation>
    <scope>NUCLEOTIDE SEQUENCE</scope>
    <source>
        <strain evidence="1">84_SSukc20</strain>
    </source>
</reference>
<dbReference type="EMBL" id="JAUEII010000026">
    <property type="protein sequence ID" value="MDN0050073.1"/>
    <property type="molecule type" value="Genomic_DNA"/>
</dbReference>
<name>A0ABT7X859_9BACE</name>
<dbReference type="RefSeq" id="WP_204970493.1">
    <property type="nucleotide sequence ID" value="NZ_JAUEII010000026.1"/>
</dbReference>
<dbReference type="Proteomes" id="UP001167871">
    <property type="component" value="Unassembled WGS sequence"/>
</dbReference>